<keyword evidence="8" id="KW-1185">Reference proteome</keyword>
<dbReference type="PANTHER" id="PTHR32002">
    <property type="entry name" value="PROTEIN NLP8"/>
    <property type="match status" value="1"/>
</dbReference>
<dbReference type="EMBL" id="SDRB02010465">
    <property type="protein sequence ID" value="THG06302.1"/>
    <property type="molecule type" value="Genomic_DNA"/>
</dbReference>
<dbReference type="InterPro" id="IPR053793">
    <property type="entry name" value="PB1-like"/>
</dbReference>
<dbReference type="InterPro" id="IPR045012">
    <property type="entry name" value="NLP"/>
</dbReference>
<dbReference type="PROSITE" id="PS51519">
    <property type="entry name" value="RWP_RK"/>
    <property type="match status" value="1"/>
</dbReference>
<dbReference type="InterPro" id="IPR000270">
    <property type="entry name" value="PB1_dom"/>
</dbReference>
<dbReference type="Proteomes" id="UP000306102">
    <property type="component" value="Unassembled WGS sequence"/>
</dbReference>
<evidence type="ECO:0000313" key="8">
    <source>
        <dbReference type="Proteomes" id="UP000306102"/>
    </source>
</evidence>
<dbReference type="PROSITE" id="PS51745">
    <property type="entry name" value="PB1"/>
    <property type="match status" value="1"/>
</dbReference>
<evidence type="ECO:0000313" key="7">
    <source>
        <dbReference type="EMBL" id="THG06302.1"/>
    </source>
</evidence>
<sequence length="642" mass="73533">MAENDDTIHDFPHDFKSYVKNHQLLCERQYSVWCRGRGWFFWSGEDDPRELPPPSPPPPPPCSVIKIGGKRLLTTRHQPFGFSKIDEGLCSYRLISLDYEFDVDGVSDEHLGLHRRVFRRQQLEFTPNVQYYSCKEYPQRDHAISCNIKLSLAIPLFQSYTRSCIGVIEMVSTTEITSKNLGSLLRAVQLQGLPSSKCMHSYDRDDVDEKEIRTMLYVVHSTHHLPLAQTWVSCRLCNAIFKNDKGEYHKDDFLFICDLQHLRKGQGVVGRAFSSQNLVFCKDVTQFSITEYPLAHYARKFGLTGSFAIWLRSSYIEDNVYVLEFFLPPNYSEGRDLKTALVPLLTTMKQHCKSLKVASGEELEELSIEVLDFSEDGKLYSYQIPQTARSPNRMEDGEETLFLDLFDQQLPEVDAVDTENNVVSNTEENNFVVTFVQQHCIINSSQRLQRKAGIPISREDLQQRFGMKLKDAAESLGISRSTVKRACREYNITWCSPSKRSKDNQLLSNKLVQGVVQEQILESSQPQISDPPHMQYMATASRTKPHFTAAQDTSIVTIKAKYGDDFIKFQLPVSSGMVEFQQQVAKRLNLQGGTYHVKYQDEDNDWILIACDEDLQNYICNSISQGRHTVTMLIQPITNCPS</sequence>
<organism evidence="7 8">
    <name type="scientific">Camellia sinensis var. sinensis</name>
    <name type="common">China tea</name>
    <dbReference type="NCBI Taxonomy" id="542762"/>
    <lineage>
        <taxon>Eukaryota</taxon>
        <taxon>Viridiplantae</taxon>
        <taxon>Streptophyta</taxon>
        <taxon>Embryophyta</taxon>
        <taxon>Tracheophyta</taxon>
        <taxon>Spermatophyta</taxon>
        <taxon>Magnoliopsida</taxon>
        <taxon>eudicotyledons</taxon>
        <taxon>Gunneridae</taxon>
        <taxon>Pentapetalae</taxon>
        <taxon>asterids</taxon>
        <taxon>Ericales</taxon>
        <taxon>Theaceae</taxon>
        <taxon>Camellia</taxon>
    </lineage>
</organism>
<keyword evidence="1" id="KW-0805">Transcription regulation</keyword>
<dbReference type="Pfam" id="PF22922">
    <property type="entry name" value="GAF_NLP"/>
    <property type="match status" value="2"/>
</dbReference>
<keyword evidence="4" id="KW-0539">Nucleus</keyword>
<comment type="caution">
    <text evidence="7">The sequence shown here is derived from an EMBL/GenBank/DDBJ whole genome shotgun (WGS) entry which is preliminary data.</text>
</comment>
<protein>
    <recommendedName>
        <fullName evidence="9">PB1 domain-containing protein</fullName>
    </recommendedName>
</protein>
<dbReference type="GO" id="GO:0003700">
    <property type="term" value="F:DNA-binding transcription factor activity"/>
    <property type="evidence" value="ECO:0007669"/>
    <property type="project" value="InterPro"/>
</dbReference>
<dbReference type="SUPFAM" id="SSF54277">
    <property type="entry name" value="CAD &amp; PB1 domains"/>
    <property type="match status" value="1"/>
</dbReference>
<evidence type="ECO:0000256" key="4">
    <source>
        <dbReference type="ARBA" id="ARBA00023242"/>
    </source>
</evidence>
<dbReference type="PANTHER" id="PTHR32002:SF35">
    <property type="entry name" value="PROTEIN NLP6"/>
    <property type="match status" value="1"/>
</dbReference>
<dbReference type="GO" id="GO:0003677">
    <property type="term" value="F:DNA binding"/>
    <property type="evidence" value="ECO:0007669"/>
    <property type="project" value="UniProtKB-KW"/>
</dbReference>
<dbReference type="Gene3D" id="3.10.20.90">
    <property type="entry name" value="Phosphatidylinositol 3-kinase Catalytic Subunit, Chain A, domain 1"/>
    <property type="match status" value="1"/>
</dbReference>
<reference evidence="7 8" key="1">
    <citation type="journal article" date="2018" name="Proc. Natl. Acad. Sci. U.S.A.">
        <title>Draft genome sequence of Camellia sinensis var. sinensis provides insights into the evolution of the tea genome and tea quality.</title>
        <authorList>
            <person name="Wei C."/>
            <person name="Yang H."/>
            <person name="Wang S."/>
            <person name="Zhao J."/>
            <person name="Liu C."/>
            <person name="Gao L."/>
            <person name="Xia E."/>
            <person name="Lu Y."/>
            <person name="Tai Y."/>
            <person name="She G."/>
            <person name="Sun J."/>
            <person name="Cao H."/>
            <person name="Tong W."/>
            <person name="Gao Q."/>
            <person name="Li Y."/>
            <person name="Deng W."/>
            <person name="Jiang X."/>
            <person name="Wang W."/>
            <person name="Chen Q."/>
            <person name="Zhang S."/>
            <person name="Li H."/>
            <person name="Wu J."/>
            <person name="Wang P."/>
            <person name="Li P."/>
            <person name="Shi C."/>
            <person name="Zheng F."/>
            <person name="Jian J."/>
            <person name="Huang B."/>
            <person name="Shan D."/>
            <person name="Shi M."/>
            <person name="Fang C."/>
            <person name="Yue Y."/>
            <person name="Li F."/>
            <person name="Li D."/>
            <person name="Wei S."/>
            <person name="Han B."/>
            <person name="Jiang C."/>
            <person name="Yin Y."/>
            <person name="Xia T."/>
            <person name="Zhang Z."/>
            <person name="Bennetzen J.L."/>
            <person name="Zhao S."/>
            <person name="Wan X."/>
        </authorList>
    </citation>
    <scope>NUCLEOTIDE SEQUENCE [LARGE SCALE GENOMIC DNA]</scope>
    <source>
        <strain evidence="8">cv. Shuchazao</strain>
        <tissue evidence="7">Leaf</tissue>
    </source>
</reference>
<name>A0A4S4DSU1_CAMSN</name>
<dbReference type="Pfam" id="PF02042">
    <property type="entry name" value="RWP-RK"/>
    <property type="match status" value="1"/>
</dbReference>
<proteinExistence type="predicted"/>
<evidence type="ECO:0000256" key="1">
    <source>
        <dbReference type="ARBA" id="ARBA00023015"/>
    </source>
</evidence>
<accession>A0A4S4DSU1</accession>
<dbReference type="AlphaFoldDB" id="A0A4S4DSU1"/>
<dbReference type="Pfam" id="PF00564">
    <property type="entry name" value="PB1"/>
    <property type="match status" value="1"/>
</dbReference>
<evidence type="ECO:0000256" key="2">
    <source>
        <dbReference type="ARBA" id="ARBA00023125"/>
    </source>
</evidence>
<keyword evidence="3" id="KW-0804">Transcription</keyword>
<keyword evidence="2" id="KW-0238">DNA-binding</keyword>
<dbReference type="InterPro" id="IPR055081">
    <property type="entry name" value="NLP1-9_GAF"/>
</dbReference>
<feature type="domain" description="RWP-RK" evidence="5">
    <location>
        <begin position="438"/>
        <end position="522"/>
    </location>
</feature>
<dbReference type="SMART" id="SM00666">
    <property type="entry name" value="PB1"/>
    <property type="match status" value="1"/>
</dbReference>
<evidence type="ECO:0000256" key="3">
    <source>
        <dbReference type="ARBA" id="ARBA00023163"/>
    </source>
</evidence>
<evidence type="ECO:0000259" key="5">
    <source>
        <dbReference type="PROSITE" id="PS51519"/>
    </source>
</evidence>
<evidence type="ECO:0000259" key="6">
    <source>
        <dbReference type="PROSITE" id="PS51745"/>
    </source>
</evidence>
<evidence type="ECO:0008006" key="9">
    <source>
        <dbReference type="Google" id="ProtNLM"/>
    </source>
</evidence>
<feature type="domain" description="PB1" evidence="6">
    <location>
        <begin position="555"/>
        <end position="637"/>
    </location>
</feature>
<dbReference type="InterPro" id="IPR003035">
    <property type="entry name" value="RWP-RK_dom"/>
</dbReference>
<gene>
    <name evidence="7" type="ORF">TEA_010058</name>
</gene>
<dbReference type="STRING" id="542762.A0A4S4DSU1"/>